<evidence type="ECO:0000313" key="2">
    <source>
        <dbReference type="Proteomes" id="UP000322634"/>
    </source>
</evidence>
<dbReference type="GO" id="GO:0006281">
    <property type="term" value="P:DNA repair"/>
    <property type="evidence" value="ECO:0007669"/>
    <property type="project" value="InterPro"/>
</dbReference>
<accession>A0A5D0U455</accession>
<dbReference type="EMBL" id="VSFF01000009">
    <property type="protein sequence ID" value="TYC12523.1"/>
    <property type="molecule type" value="Genomic_DNA"/>
</dbReference>
<dbReference type="Proteomes" id="UP000322634">
    <property type="component" value="Unassembled WGS sequence"/>
</dbReference>
<keyword evidence="1" id="KW-0540">Nuclease</keyword>
<dbReference type="AlphaFoldDB" id="A0A5D0U455"/>
<gene>
    <name evidence="1" type="ORF">FXF65_25165</name>
</gene>
<dbReference type="OrthoDB" id="3078554at2"/>
<sequence>MSHATKKTTHRERIDSLLSEAGTTYAEQAGIRMADEPGPLWRLLVFSDLVSARIQSGIAVTGSRALFEAGGGTAEGMATLTWRQRKDALLDGRYHHLANGTATRLGATAELAQSRYGGDLRRLADEADERPGRVAELLQEFPGIGPAGAAAFCRDAQAVWPFLRPALDDRVLTGAARLGLPTDPHALADLVPADRLAALADALVRVRLDDDLAARVREDGHSPT</sequence>
<organism evidence="1 2">
    <name type="scientific">Actinomadura syzygii</name>
    <dbReference type="NCBI Taxonomy" id="1427538"/>
    <lineage>
        <taxon>Bacteria</taxon>
        <taxon>Bacillati</taxon>
        <taxon>Actinomycetota</taxon>
        <taxon>Actinomycetes</taxon>
        <taxon>Streptosporangiales</taxon>
        <taxon>Thermomonosporaceae</taxon>
        <taxon>Actinomadura</taxon>
    </lineage>
</organism>
<dbReference type="GO" id="GO:0004519">
    <property type="term" value="F:endonuclease activity"/>
    <property type="evidence" value="ECO:0007669"/>
    <property type="project" value="UniProtKB-KW"/>
</dbReference>
<dbReference type="InterPro" id="IPR011257">
    <property type="entry name" value="DNA_glycosylase"/>
</dbReference>
<keyword evidence="1" id="KW-0255">Endonuclease</keyword>
<protein>
    <submittedName>
        <fullName evidence="1">Endonuclease</fullName>
    </submittedName>
</protein>
<reference evidence="1 2" key="1">
    <citation type="submission" date="2019-08" db="EMBL/GenBank/DDBJ databases">
        <title>Actinomadura sp. nov. CYP1-5 isolated from mountain soil.</title>
        <authorList>
            <person name="Songsumanus A."/>
            <person name="Kuncharoen N."/>
            <person name="Kudo T."/>
            <person name="Yuki M."/>
            <person name="Igarashi Y."/>
            <person name="Tanasupawat S."/>
        </authorList>
    </citation>
    <scope>NUCLEOTIDE SEQUENCE [LARGE SCALE GENOMIC DNA]</scope>
    <source>
        <strain evidence="1 2">GKU157</strain>
    </source>
</reference>
<name>A0A5D0U455_9ACTN</name>
<keyword evidence="2" id="KW-1185">Reference proteome</keyword>
<comment type="caution">
    <text evidence="1">The sequence shown here is derived from an EMBL/GenBank/DDBJ whole genome shotgun (WGS) entry which is preliminary data.</text>
</comment>
<evidence type="ECO:0000313" key="1">
    <source>
        <dbReference type="EMBL" id="TYC12523.1"/>
    </source>
</evidence>
<dbReference type="RefSeq" id="WP_148352463.1">
    <property type="nucleotide sequence ID" value="NZ_JBHSBF010000012.1"/>
</dbReference>
<proteinExistence type="predicted"/>
<keyword evidence="1" id="KW-0378">Hydrolase</keyword>
<dbReference type="SUPFAM" id="SSF48150">
    <property type="entry name" value="DNA-glycosylase"/>
    <property type="match status" value="1"/>
</dbReference>